<evidence type="ECO:0000313" key="8">
    <source>
        <dbReference type="Proteomes" id="UP000262832"/>
    </source>
</evidence>
<sequence length="202" mass="22359">MLYYLRVLTSLRVILNTVHTDICDDKMANNIFKSILTLATGSISSSVIVAFSLPLLSRLYTPSEFGIFGIYLTIIGLVSLVGCGKLETALMLTSRENERMILLKTCNILAICTILIFALPLLLFHTQFANYLGTKSIIPVVLLLPGALLMCWYNIFTVNANSSRMYMAVSKGTFYRAIVLVVLQAIFSYVFYGANGLILGVF</sequence>
<evidence type="ECO:0000256" key="4">
    <source>
        <dbReference type="ARBA" id="ARBA00022989"/>
    </source>
</evidence>
<dbReference type="PANTHER" id="PTHR30250:SF11">
    <property type="entry name" value="O-ANTIGEN TRANSPORTER-RELATED"/>
    <property type="match status" value="1"/>
</dbReference>
<feature type="transmembrane region" description="Helical" evidence="6">
    <location>
        <begin position="65"/>
        <end position="84"/>
    </location>
</feature>
<feature type="transmembrane region" description="Helical" evidence="6">
    <location>
        <begin position="35"/>
        <end position="53"/>
    </location>
</feature>
<dbReference type="InterPro" id="IPR050833">
    <property type="entry name" value="Poly_Biosynth_Transport"/>
</dbReference>
<dbReference type="EMBL" id="CP032094">
    <property type="protein sequence ID" value="AXY02861.1"/>
    <property type="molecule type" value="Genomic_DNA"/>
</dbReference>
<keyword evidence="2" id="KW-1003">Cell membrane</keyword>
<feature type="transmembrane region" description="Helical" evidence="6">
    <location>
        <begin position="136"/>
        <end position="156"/>
    </location>
</feature>
<keyword evidence="4 6" id="KW-1133">Transmembrane helix</keyword>
<dbReference type="Pfam" id="PF13440">
    <property type="entry name" value="Polysacc_synt_3"/>
    <property type="match status" value="1"/>
</dbReference>
<keyword evidence="3 6" id="KW-0812">Transmembrane</keyword>
<feature type="transmembrane region" description="Helical" evidence="6">
    <location>
        <begin position="177"/>
        <end position="201"/>
    </location>
</feature>
<keyword evidence="8" id="KW-1185">Reference proteome</keyword>
<evidence type="ECO:0000256" key="3">
    <source>
        <dbReference type="ARBA" id="ARBA00022692"/>
    </source>
</evidence>
<organism evidence="7 8">
    <name type="scientific">Vibrio alfacsensis</name>
    <dbReference type="NCBI Taxonomy" id="1074311"/>
    <lineage>
        <taxon>Bacteria</taxon>
        <taxon>Pseudomonadati</taxon>
        <taxon>Pseudomonadota</taxon>
        <taxon>Gammaproteobacteria</taxon>
        <taxon>Vibrionales</taxon>
        <taxon>Vibrionaceae</taxon>
        <taxon>Vibrio</taxon>
    </lineage>
</organism>
<evidence type="ECO:0000256" key="2">
    <source>
        <dbReference type="ARBA" id="ARBA00022475"/>
    </source>
</evidence>
<comment type="subcellular location">
    <subcellularLocation>
        <location evidence="1">Cell membrane</location>
        <topology evidence="1">Multi-pass membrane protein</topology>
    </subcellularLocation>
</comment>
<evidence type="ECO:0000256" key="5">
    <source>
        <dbReference type="ARBA" id="ARBA00023136"/>
    </source>
</evidence>
<dbReference type="Proteomes" id="UP000262832">
    <property type="component" value="Chromosome II"/>
</dbReference>
<evidence type="ECO:0000256" key="6">
    <source>
        <dbReference type="SAM" id="Phobius"/>
    </source>
</evidence>
<feature type="transmembrane region" description="Helical" evidence="6">
    <location>
        <begin position="105"/>
        <end position="124"/>
    </location>
</feature>
<dbReference type="PANTHER" id="PTHR30250">
    <property type="entry name" value="PST FAMILY PREDICTED COLANIC ACID TRANSPORTER"/>
    <property type="match status" value="1"/>
</dbReference>
<keyword evidence="5 6" id="KW-0472">Membrane</keyword>
<evidence type="ECO:0000256" key="1">
    <source>
        <dbReference type="ARBA" id="ARBA00004651"/>
    </source>
</evidence>
<gene>
    <name evidence="7" type="ORF">D1115_17905</name>
</gene>
<evidence type="ECO:0008006" key="9">
    <source>
        <dbReference type="Google" id="ProtNLM"/>
    </source>
</evidence>
<accession>A0ABN5PKT4</accession>
<evidence type="ECO:0000313" key="7">
    <source>
        <dbReference type="EMBL" id="AXY02861.1"/>
    </source>
</evidence>
<protein>
    <recommendedName>
        <fullName evidence="9">Polysaccharide biosynthesis protein</fullName>
    </recommendedName>
</protein>
<proteinExistence type="predicted"/>
<name>A0ABN5PKT4_9VIBR</name>
<reference evidence="7 8" key="1">
    <citation type="submission" date="2018-08" db="EMBL/GenBank/DDBJ databases">
        <title>Genomic taxonomy of the Vibrionaceae family.</title>
        <authorList>
            <person name="Gomez-Gil B."/>
            <person name="Tanaka M."/>
            <person name="Sawabe T."/>
            <person name="Enciso-Ibarra K."/>
        </authorList>
    </citation>
    <scope>NUCLEOTIDE SEQUENCE [LARGE SCALE GENOMIC DNA]</scope>
    <source>
        <strain evidence="7 8">CAIM 1831</strain>
    </source>
</reference>